<dbReference type="InterPro" id="IPR017969">
    <property type="entry name" value="Heavy-metal-associated_CS"/>
</dbReference>
<dbReference type="NCBIfam" id="TIGR00003">
    <property type="entry name" value="copper ion binding protein"/>
    <property type="match status" value="1"/>
</dbReference>
<sequence length="67" mass="7473">MEALFQVKGMKCQGCVDKLEKFIGELDGVELIDVDLKNHSVKVVFDEKLTKNMIQEAILDSGFEVVG</sequence>
<dbReference type="Proteomes" id="UP000256695">
    <property type="component" value="Unassembled WGS sequence"/>
</dbReference>
<dbReference type="FunFam" id="3.30.70.100:FF:000001">
    <property type="entry name" value="ATPase copper transporting beta"/>
    <property type="match status" value="1"/>
</dbReference>
<evidence type="ECO:0000313" key="5">
    <source>
        <dbReference type="Proteomes" id="UP000256695"/>
    </source>
</evidence>
<accession>A0A3D8J9Q4</accession>
<dbReference type="InterPro" id="IPR036163">
    <property type="entry name" value="HMA_dom_sf"/>
</dbReference>
<feature type="domain" description="HMA" evidence="3">
    <location>
        <begin position="1"/>
        <end position="66"/>
    </location>
</feature>
<dbReference type="SUPFAM" id="SSF55008">
    <property type="entry name" value="HMA, heavy metal-associated domain"/>
    <property type="match status" value="1"/>
</dbReference>
<evidence type="ECO:0000256" key="1">
    <source>
        <dbReference type="ARBA" id="ARBA00022723"/>
    </source>
</evidence>
<evidence type="ECO:0000256" key="2">
    <source>
        <dbReference type="ARBA" id="ARBA00023008"/>
    </source>
</evidence>
<dbReference type="PROSITE" id="PS01047">
    <property type="entry name" value="HMA_1"/>
    <property type="match status" value="1"/>
</dbReference>
<keyword evidence="2" id="KW-0186">Copper</keyword>
<dbReference type="InterPro" id="IPR006122">
    <property type="entry name" value="HMA_Cu_ion-bd"/>
</dbReference>
<dbReference type="InterPro" id="IPR006121">
    <property type="entry name" value="HMA_dom"/>
</dbReference>
<dbReference type="CDD" id="cd00371">
    <property type="entry name" value="HMA"/>
    <property type="match status" value="1"/>
</dbReference>
<evidence type="ECO:0000259" key="3">
    <source>
        <dbReference type="PROSITE" id="PS50846"/>
    </source>
</evidence>
<dbReference type="Gene3D" id="3.30.70.100">
    <property type="match status" value="1"/>
</dbReference>
<reference evidence="4 5" key="1">
    <citation type="submission" date="2018-04" db="EMBL/GenBank/DDBJ databases">
        <title>Novel Campyloabacter and Helicobacter Species and Strains.</title>
        <authorList>
            <person name="Mannion A.J."/>
            <person name="Shen Z."/>
            <person name="Fox J.G."/>
        </authorList>
    </citation>
    <scope>NUCLEOTIDE SEQUENCE [LARGE SCALE GENOMIC DNA]</scope>
    <source>
        <strain evidence="4 5">MIT 04-9362</strain>
    </source>
</reference>
<dbReference type="GO" id="GO:0005507">
    <property type="term" value="F:copper ion binding"/>
    <property type="evidence" value="ECO:0007669"/>
    <property type="project" value="InterPro"/>
</dbReference>
<gene>
    <name evidence="4" type="ORF">CQA57_02820</name>
</gene>
<comment type="caution">
    <text evidence="4">The sequence shown here is derived from an EMBL/GenBank/DDBJ whole genome shotgun (WGS) entry which is preliminary data.</text>
</comment>
<dbReference type="EMBL" id="NXLX01000004">
    <property type="protein sequence ID" value="RDU74217.1"/>
    <property type="molecule type" value="Genomic_DNA"/>
</dbReference>
<dbReference type="Pfam" id="PF00403">
    <property type="entry name" value="HMA"/>
    <property type="match status" value="1"/>
</dbReference>
<dbReference type="AlphaFoldDB" id="A0A3D8J9Q4"/>
<dbReference type="RefSeq" id="WP_115578725.1">
    <property type="nucleotide sequence ID" value="NZ_NXLX01000004.1"/>
</dbReference>
<dbReference type="GO" id="GO:0006825">
    <property type="term" value="P:copper ion transport"/>
    <property type="evidence" value="ECO:0007669"/>
    <property type="project" value="InterPro"/>
</dbReference>
<dbReference type="InterPro" id="IPR000428">
    <property type="entry name" value="Cu-bd"/>
</dbReference>
<organism evidence="4 5">
    <name type="scientific">Helicobacter anseris</name>
    <dbReference type="NCBI Taxonomy" id="375926"/>
    <lineage>
        <taxon>Bacteria</taxon>
        <taxon>Pseudomonadati</taxon>
        <taxon>Campylobacterota</taxon>
        <taxon>Epsilonproteobacteria</taxon>
        <taxon>Campylobacterales</taxon>
        <taxon>Helicobacteraceae</taxon>
        <taxon>Helicobacter</taxon>
    </lineage>
</organism>
<dbReference type="OrthoDB" id="9801832at2"/>
<protein>
    <recommendedName>
        <fullName evidence="3">HMA domain-containing protein</fullName>
    </recommendedName>
</protein>
<dbReference type="PROSITE" id="PS50846">
    <property type="entry name" value="HMA_2"/>
    <property type="match status" value="1"/>
</dbReference>
<proteinExistence type="predicted"/>
<evidence type="ECO:0000313" key="4">
    <source>
        <dbReference type="EMBL" id="RDU74217.1"/>
    </source>
</evidence>
<keyword evidence="5" id="KW-1185">Reference proteome</keyword>
<keyword evidence="1" id="KW-0479">Metal-binding</keyword>
<name>A0A3D8J9Q4_9HELI</name>
<dbReference type="PRINTS" id="PR00944">
    <property type="entry name" value="CUEXPORT"/>
</dbReference>